<dbReference type="AlphaFoldDB" id="A0A9W3BKK3"/>
<accession>A0A9W3BKK3</accession>
<proteinExistence type="predicted"/>
<keyword evidence="2" id="KW-1185">Reference proteome</keyword>
<gene>
    <name evidence="3" type="primary">LOC129928672</name>
</gene>
<organism evidence="2 3">
    <name type="scientific">Biomphalaria glabrata</name>
    <name type="common">Bloodfluke planorb</name>
    <name type="synonym">Freshwater snail</name>
    <dbReference type="NCBI Taxonomy" id="6526"/>
    <lineage>
        <taxon>Eukaryota</taxon>
        <taxon>Metazoa</taxon>
        <taxon>Spiralia</taxon>
        <taxon>Lophotrochozoa</taxon>
        <taxon>Mollusca</taxon>
        <taxon>Gastropoda</taxon>
        <taxon>Heterobranchia</taxon>
        <taxon>Euthyneura</taxon>
        <taxon>Panpulmonata</taxon>
        <taxon>Hygrophila</taxon>
        <taxon>Lymnaeoidea</taxon>
        <taxon>Planorbidae</taxon>
        <taxon>Biomphalaria</taxon>
    </lineage>
</organism>
<sequence length="192" mass="20876">MDYFALFLCAGSIVLSGCFITSEACLSESSECQSLSQSQSQDPKNIPALCNNLSKVKSCYDKAIVGCKTDEHRKLIQASMDGTESALNTYCKQDMTCSALGMSKCFTESSVGPQSQGAKNMTDEDCRKVLKLERCLTELQSKCGNTIKEIDMTLEQSKPILIECKGRFKNTGSISGPSCLFAALSLVLLVRM</sequence>
<dbReference type="Proteomes" id="UP001165740">
    <property type="component" value="Chromosome 10"/>
</dbReference>
<feature type="signal peptide" evidence="1">
    <location>
        <begin position="1"/>
        <end position="24"/>
    </location>
</feature>
<dbReference type="RefSeq" id="XP_055899956.1">
    <property type="nucleotide sequence ID" value="XM_056043981.1"/>
</dbReference>
<reference evidence="3" key="1">
    <citation type="submission" date="2025-08" db="UniProtKB">
        <authorList>
            <consortium name="RefSeq"/>
        </authorList>
    </citation>
    <scope>IDENTIFICATION</scope>
</reference>
<name>A0A9W3BKK3_BIOGL</name>
<dbReference type="GeneID" id="129928672"/>
<keyword evidence="1" id="KW-0732">Signal</keyword>
<evidence type="ECO:0000313" key="3">
    <source>
        <dbReference type="RefSeq" id="XP_055899956.1"/>
    </source>
</evidence>
<feature type="chain" id="PRO_5040797049" evidence="1">
    <location>
        <begin position="25"/>
        <end position="192"/>
    </location>
</feature>
<protein>
    <submittedName>
        <fullName evidence="3">Uncharacterized protein LOC129928672</fullName>
    </submittedName>
</protein>
<evidence type="ECO:0000256" key="1">
    <source>
        <dbReference type="SAM" id="SignalP"/>
    </source>
</evidence>
<evidence type="ECO:0000313" key="2">
    <source>
        <dbReference type="Proteomes" id="UP001165740"/>
    </source>
</evidence>